<gene>
    <name evidence="4" type="ORF">CB5_LOCUS16281</name>
</gene>
<reference evidence="4" key="1">
    <citation type="submission" date="2020-07" db="EMBL/GenBank/DDBJ databases">
        <authorList>
            <person name="Lin J."/>
        </authorList>
    </citation>
    <scope>NUCLEOTIDE SEQUENCE</scope>
</reference>
<comment type="subcellular location">
    <subcellularLocation>
        <location evidence="1">Nucleus</location>
    </subcellularLocation>
</comment>
<evidence type="ECO:0000313" key="4">
    <source>
        <dbReference type="EMBL" id="CAD1833070.1"/>
    </source>
</evidence>
<accession>A0A6V7PQF4</accession>
<protein>
    <recommendedName>
        <fullName evidence="5">BHLH domain-containing protein</fullName>
    </recommendedName>
</protein>
<sequence>MVSREHKRLGLHEKLQLLRSITNSHASNKASIIIDASKYIEELKQKVVRLNQEIACAQNNIKESPLPMVTVESLERGFLINVFSGKSFPGLLVAIWRLSKSWVSIYIVCNTGAYFSDYK</sequence>
<evidence type="ECO:0000256" key="1">
    <source>
        <dbReference type="ARBA" id="ARBA00004123"/>
    </source>
</evidence>
<keyword evidence="3" id="KW-0175">Coiled coil</keyword>
<evidence type="ECO:0000256" key="2">
    <source>
        <dbReference type="ARBA" id="ARBA00023242"/>
    </source>
</evidence>
<keyword evidence="2" id="KW-0539">Nucleus</keyword>
<dbReference type="PANTHER" id="PTHR31945">
    <property type="entry name" value="TRANSCRIPTION FACTOR SCREAM2-RELATED"/>
    <property type="match status" value="1"/>
</dbReference>
<evidence type="ECO:0008006" key="5">
    <source>
        <dbReference type="Google" id="ProtNLM"/>
    </source>
</evidence>
<dbReference type="EMBL" id="LR862151">
    <property type="protein sequence ID" value="CAD1833070.1"/>
    <property type="molecule type" value="Genomic_DNA"/>
</dbReference>
<feature type="coiled-coil region" evidence="3">
    <location>
        <begin position="33"/>
        <end position="60"/>
    </location>
</feature>
<dbReference type="PANTHER" id="PTHR31945:SF5">
    <property type="entry name" value="TRANSCRIPTION FACTOR SCREAM-LIKE PROTEIN"/>
    <property type="match status" value="1"/>
</dbReference>
<dbReference type="InterPro" id="IPR051358">
    <property type="entry name" value="TF_AMS/ICE1/BHLH6-like"/>
</dbReference>
<name>A0A6V7PQF4_ANACO</name>
<evidence type="ECO:0000256" key="3">
    <source>
        <dbReference type="SAM" id="Coils"/>
    </source>
</evidence>
<dbReference type="GO" id="GO:0003700">
    <property type="term" value="F:DNA-binding transcription factor activity"/>
    <property type="evidence" value="ECO:0007669"/>
    <property type="project" value="TreeGrafter"/>
</dbReference>
<dbReference type="GO" id="GO:0043565">
    <property type="term" value="F:sequence-specific DNA binding"/>
    <property type="evidence" value="ECO:0007669"/>
    <property type="project" value="TreeGrafter"/>
</dbReference>
<dbReference type="GO" id="GO:0005634">
    <property type="term" value="C:nucleus"/>
    <property type="evidence" value="ECO:0007669"/>
    <property type="project" value="UniProtKB-SubCell"/>
</dbReference>
<dbReference type="AlphaFoldDB" id="A0A6V7PQF4"/>
<proteinExistence type="predicted"/>
<organism evidence="4">
    <name type="scientific">Ananas comosus var. bracteatus</name>
    <name type="common">red pineapple</name>
    <dbReference type="NCBI Taxonomy" id="296719"/>
    <lineage>
        <taxon>Eukaryota</taxon>
        <taxon>Viridiplantae</taxon>
        <taxon>Streptophyta</taxon>
        <taxon>Embryophyta</taxon>
        <taxon>Tracheophyta</taxon>
        <taxon>Spermatophyta</taxon>
        <taxon>Magnoliopsida</taxon>
        <taxon>Liliopsida</taxon>
        <taxon>Poales</taxon>
        <taxon>Bromeliaceae</taxon>
        <taxon>Bromelioideae</taxon>
        <taxon>Ananas</taxon>
    </lineage>
</organism>